<accession>A0A9C6SU07</accession>
<dbReference type="GeneID" id="117570475"/>
<feature type="signal peptide" evidence="1">
    <location>
        <begin position="1"/>
        <end position="21"/>
    </location>
</feature>
<evidence type="ECO:0000313" key="2">
    <source>
        <dbReference type="Proteomes" id="UP000515160"/>
    </source>
</evidence>
<dbReference type="Proteomes" id="UP000515160">
    <property type="component" value="Chromosome 3"/>
</dbReference>
<sequence length="151" mass="16849">MLTKCTALTIWLLASLASVNPAEMDCSKRLDLNTVSSCCPRPNLNFDAFRPSCGKFMQEGKPKISPCLFECIFNSNNVLDGMELNEPNARKVLQDMLGSNKDFLDIYMESMRNCSANKETLMKLGAPPKIYLPIAQRPVGDQVNHIIFVIS</sequence>
<organism evidence="2 3">
    <name type="scientific">Drosophila albomicans</name>
    <name type="common">Fruit fly</name>
    <dbReference type="NCBI Taxonomy" id="7291"/>
    <lineage>
        <taxon>Eukaryota</taxon>
        <taxon>Metazoa</taxon>
        <taxon>Ecdysozoa</taxon>
        <taxon>Arthropoda</taxon>
        <taxon>Hexapoda</taxon>
        <taxon>Insecta</taxon>
        <taxon>Pterygota</taxon>
        <taxon>Neoptera</taxon>
        <taxon>Endopterygota</taxon>
        <taxon>Diptera</taxon>
        <taxon>Brachycera</taxon>
        <taxon>Muscomorpha</taxon>
        <taxon>Ephydroidea</taxon>
        <taxon>Drosophilidae</taxon>
        <taxon>Drosophila</taxon>
    </lineage>
</organism>
<dbReference type="Gene3D" id="1.10.238.270">
    <property type="match status" value="1"/>
</dbReference>
<dbReference type="AlphaFoldDB" id="A0A9C6SU07"/>
<proteinExistence type="predicted"/>
<dbReference type="GO" id="GO:0005549">
    <property type="term" value="F:odorant binding"/>
    <property type="evidence" value="ECO:0007669"/>
    <property type="project" value="InterPro"/>
</dbReference>
<dbReference type="InterPro" id="IPR036728">
    <property type="entry name" value="PBP_GOBP_sf"/>
</dbReference>
<name>A0A9C6SU07_DROAB</name>
<feature type="chain" id="PRO_5038581402" evidence="1">
    <location>
        <begin position="22"/>
        <end position="151"/>
    </location>
</feature>
<evidence type="ECO:0000313" key="3">
    <source>
        <dbReference type="RefSeq" id="XP_051861879.1"/>
    </source>
</evidence>
<keyword evidence="2" id="KW-1185">Reference proteome</keyword>
<evidence type="ECO:0000256" key="1">
    <source>
        <dbReference type="SAM" id="SignalP"/>
    </source>
</evidence>
<dbReference type="SUPFAM" id="SSF47565">
    <property type="entry name" value="Insect pheromone/odorant-binding proteins"/>
    <property type="match status" value="1"/>
</dbReference>
<dbReference type="OrthoDB" id="7981045at2759"/>
<keyword evidence="1" id="KW-0732">Signal</keyword>
<dbReference type="RefSeq" id="XP_051861879.1">
    <property type="nucleotide sequence ID" value="XM_052005919.1"/>
</dbReference>
<gene>
    <name evidence="3" type="primary">LOC117570475</name>
</gene>
<reference evidence="3" key="1">
    <citation type="submission" date="2025-08" db="UniProtKB">
        <authorList>
            <consortium name="RefSeq"/>
        </authorList>
    </citation>
    <scope>IDENTIFICATION</scope>
    <source>
        <strain evidence="3">15112-1751.03</strain>
        <tissue evidence="3">Whole Adult</tissue>
    </source>
</reference>
<protein>
    <submittedName>
        <fullName evidence="3">Uncharacterized protein LOC117570475</fullName>
    </submittedName>
</protein>